<dbReference type="Proteomes" id="UP000030428">
    <property type="component" value="Unassembled WGS sequence"/>
</dbReference>
<organism evidence="1 2">
    <name type="scientific">Candidatus Thiomargarita nelsonii</name>
    <dbReference type="NCBI Taxonomy" id="1003181"/>
    <lineage>
        <taxon>Bacteria</taxon>
        <taxon>Pseudomonadati</taxon>
        <taxon>Pseudomonadota</taxon>
        <taxon>Gammaproteobacteria</taxon>
        <taxon>Thiotrichales</taxon>
        <taxon>Thiotrichaceae</taxon>
        <taxon>Thiomargarita</taxon>
    </lineage>
</organism>
<name>A0A0A6PCR9_9GAMM</name>
<reference evidence="1 2" key="1">
    <citation type="journal article" date="2016" name="Front. Microbiol.">
        <title>Single-Cell (Meta-)Genomics of a Dimorphic Candidatus Thiomargarita nelsonii Reveals Genomic Plasticity.</title>
        <authorList>
            <person name="Flood B.E."/>
            <person name="Fliss P."/>
            <person name="Jones D.S."/>
            <person name="Dick G.J."/>
            <person name="Jain S."/>
            <person name="Kaster A.K."/>
            <person name="Winkel M."/>
            <person name="Mussmann M."/>
            <person name="Bailey J."/>
        </authorList>
    </citation>
    <scope>NUCLEOTIDE SEQUENCE [LARGE SCALE GENOMIC DNA]</scope>
    <source>
        <strain evidence="1">Hydrate Ridge</strain>
    </source>
</reference>
<proteinExistence type="predicted"/>
<evidence type="ECO:0000313" key="1">
    <source>
        <dbReference type="EMBL" id="KHD08580.1"/>
    </source>
</evidence>
<protein>
    <submittedName>
        <fullName evidence="1">Uncharacterized protein</fullName>
    </submittedName>
</protein>
<accession>A0A0A6PCR9</accession>
<gene>
    <name evidence="1" type="ORF">PN36_22630</name>
</gene>
<comment type="caution">
    <text evidence="1">The sequence shown here is derived from an EMBL/GenBank/DDBJ whole genome shotgun (WGS) entry which is preliminary data.</text>
</comment>
<dbReference type="PROSITE" id="PS51257">
    <property type="entry name" value="PROKAR_LIPOPROTEIN"/>
    <property type="match status" value="1"/>
</dbReference>
<dbReference type="AlphaFoldDB" id="A0A0A6PCR9"/>
<keyword evidence="2" id="KW-1185">Reference proteome</keyword>
<dbReference type="EMBL" id="JSZA02000106">
    <property type="protein sequence ID" value="KHD08580.1"/>
    <property type="molecule type" value="Genomic_DNA"/>
</dbReference>
<evidence type="ECO:0000313" key="2">
    <source>
        <dbReference type="Proteomes" id="UP000030428"/>
    </source>
</evidence>
<sequence>MKTIATSIVLIFIILGCASNQPRVQYSLYQPIAGEIAPEKIQTELSNGVLTVDGQRVLDEEGWRIAIFSLTNVNKPS</sequence>